<feature type="compositionally biased region" description="Basic and acidic residues" evidence="1">
    <location>
        <begin position="161"/>
        <end position="193"/>
    </location>
</feature>
<accession>A0A5C3LIH9</accession>
<name>A0A5C3LIH9_9AGAR</name>
<sequence>MEFLKNLKLDDKADSQHAPADGQHSQTSEGHHASALFGKLANTLSSTQSTPPPVPVATSAQSENIFDKIGHTLGGRKTPPPPSVAAPAKQEGLFDKIGDVLSGNKKTPLPAPTASTTANAESFIGKLSDALSGDQTTTATPPPTAHHESGLLGKLSSAISGEKHDATPPPAPKEEGFLGKLTDALEGHKEEPTKPQGLFDKVNNALGGGAVAEHKEDHLDKAIDLFQEHILKEGAQHNESAVEQLKDKQIAKTIREQYEKATGHEFFIKEKK</sequence>
<evidence type="ECO:0000313" key="2">
    <source>
        <dbReference type="EMBL" id="TFK32600.1"/>
    </source>
</evidence>
<feature type="compositionally biased region" description="Basic and acidic residues" evidence="1">
    <location>
        <begin position="1"/>
        <end position="15"/>
    </location>
</feature>
<evidence type="ECO:0000313" key="3">
    <source>
        <dbReference type="Proteomes" id="UP000308652"/>
    </source>
</evidence>
<dbReference type="Proteomes" id="UP000308652">
    <property type="component" value="Unassembled WGS sequence"/>
</dbReference>
<gene>
    <name evidence="2" type="ORF">BDQ12DRAFT_692292</name>
</gene>
<reference evidence="2 3" key="1">
    <citation type="journal article" date="2019" name="Nat. Ecol. Evol.">
        <title>Megaphylogeny resolves global patterns of mushroom evolution.</title>
        <authorList>
            <person name="Varga T."/>
            <person name="Krizsan K."/>
            <person name="Foldi C."/>
            <person name="Dima B."/>
            <person name="Sanchez-Garcia M."/>
            <person name="Sanchez-Ramirez S."/>
            <person name="Szollosi G.J."/>
            <person name="Szarkandi J.G."/>
            <person name="Papp V."/>
            <person name="Albert L."/>
            <person name="Andreopoulos W."/>
            <person name="Angelini C."/>
            <person name="Antonin V."/>
            <person name="Barry K.W."/>
            <person name="Bougher N.L."/>
            <person name="Buchanan P."/>
            <person name="Buyck B."/>
            <person name="Bense V."/>
            <person name="Catcheside P."/>
            <person name="Chovatia M."/>
            <person name="Cooper J."/>
            <person name="Damon W."/>
            <person name="Desjardin D."/>
            <person name="Finy P."/>
            <person name="Geml J."/>
            <person name="Haridas S."/>
            <person name="Hughes K."/>
            <person name="Justo A."/>
            <person name="Karasinski D."/>
            <person name="Kautmanova I."/>
            <person name="Kiss B."/>
            <person name="Kocsube S."/>
            <person name="Kotiranta H."/>
            <person name="LaButti K.M."/>
            <person name="Lechner B.E."/>
            <person name="Liimatainen K."/>
            <person name="Lipzen A."/>
            <person name="Lukacs Z."/>
            <person name="Mihaltcheva S."/>
            <person name="Morgado L.N."/>
            <person name="Niskanen T."/>
            <person name="Noordeloos M.E."/>
            <person name="Ohm R.A."/>
            <person name="Ortiz-Santana B."/>
            <person name="Ovrebo C."/>
            <person name="Racz N."/>
            <person name="Riley R."/>
            <person name="Savchenko A."/>
            <person name="Shiryaev A."/>
            <person name="Soop K."/>
            <person name="Spirin V."/>
            <person name="Szebenyi C."/>
            <person name="Tomsovsky M."/>
            <person name="Tulloss R.E."/>
            <person name="Uehling J."/>
            <person name="Grigoriev I.V."/>
            <person name="Vagvolgyi C."/>
            <person name="Papp T."/>
            <person name="Martin F.M."/>
            <person name="Miettinen O."/>
            <person name="Hibbett D.S."/>
            <person name="Nagy L.G."/>
        </authorList>
    </citation>
    <scope>NUCLEOTIDE SEQUENCE [LARGE SCALE GENOMIC DNA]</scope>
    <source>
        <strain evidence="2 3">CBS 166.37</strain>
    </source>
</reference>
<evidence type="ECO:0000256" key="1">
    <source>
        <dbReference type="SAM" id="MobiDB-lite"/>
    </source>
</evidence>
<keyword evidence="3" id="KW-1185">Reference proteome</keyword>
<organism evidence="2 3">
    <name type="scientific">Crucibulum laeve</name>
    <dbReference type="NCBI Taxonomy" id="68775"/>
    <lineage>
        <taxon>Eukaryota</taxon>
        <taxon>Fungi</taxon>
        <taxon>Dikarya</taxon>
        <taxon>Basidiomycota</taxon>
        <taxon>Agaricomycotina</taxon>
        <taxon>Agaricomycetes</taxon>
        <taxon>Agaricomycetidae</taxon>
        <taxon>Agaricales</taxon>
        <taxon>Agaricineae</taxon>
        <taxon>Nidulariaceae</taxon>
        <taxon>Crucibulum</taxon>
    </lineage>
</organism>
<dbReference type="PANTHER" id="PTHR40462:SF1">
    <property type="entry name" value="EXPRESSED PROTEIN"/>
    <property type="match status" value="1"/>
</dbReference>
<dbReference type="AlphaFoldDB" id="A0A5C3LIH9"/>
<proteinExistence type="predicted"/>
<dbReference type="EMBL" id="ML213669">
    <property type="protein sequence ID" value="TFK32600.1"/>
    <property type="molecule type" value="Genomic_DNA"/>
</dbReference>
<feature type="region of interest" description="Disordered" evidence="1">
    <location>
        <begin position="1"/>
        <end position="203"/>
    </location>
</feature>
<dbReference type="PANTHER" id="PTHR40462">
    <property type="entry name" value="CHROMOSOME 1, WHOLE GENOME SHOTGUN SEQUENCE"/>
    <property type="match status" value="1"/>
</dbReference>
<dbReference type="OrthoDB" id="3050608at2759"/>
<protein>
    <submittedName>
        <fullName evidence="2">Uncharacterized protein</fullName>
    </submittedName>
</protein>